<keyword evidence="4" id="KW-1185">Reference proteome</keyword>
<keyword evidence="3" id="KW-0808">Transferase</keyword>
<dbReference type="InterPro" id="IPR001296">
    <property type="entry name" value="Glyco_trans_1"/>
</dbReference>
<accession>A0A081BQS2</accession>
<dbReference type="InterPro" id="IPR028098">
    <property type="entry name" value="Glyco_trans_4-like_N"/>
</dbReference>
<dbReference type="Pfam" id="PF00534">
    <property type="entry name" value="Glycos_transf_1"/>
    <property type="match status" value="1"/>
</dbReference>
<sequence length="391" mass="44758">MKICFLSSARYAYPLDETTEKKFRVLSEIGELYAIGFSDSFHFRRFTEYAHITALPEFSFPLLRYLLFFLVTPLLCLWNIFHHRLDIVVAQGPYEGAAAAVAKILAGWGGQRVALIIENHGDFEESLFMQRRVYFRRFYKLLMRMFAKFAFSHADFFRAVSDSTRQQLEQWQVNGHIFQFVAWTDIEPFIKIGGSRRNVFSPIILYAGVLIPRKGIIHLIHAFANLANDFPHISLRIVGKEDNSEYADTLRTSVADLKLEHRVTFIDAVPQRILASFMEDAGIFVLPSYSEGLPRVIFEAMAAGLPIIATHISGIPEVVQNGKIGFLVPPGDEIALTEKIRWMLEHHSETVEMGRQAYLAANTVFSTEMWLNAYRQMFNSAQACLREVSER</sequence>
<evidence type="ECO:0000259" key="2">
    <source>
        <dbReference type="Pfam" id="PF13439"/>
    </source>
</evidence>
<evidence type="ECO:0000313" key="4">
    <source>
        <dbReference type="Proteomes" id="UP000030700"/>
    </source>
</evidence>
<feature type="domain" description="Glycosyltransferase subfamily 4-like N-terminal" evidence="2">
    <location>
        <begin position="50"/>
        <end position="174"/>
    </location>
</feature>
<dbReference type="Proteomes" id="UP000030700">
    <property type="component" value="Unassembled WGS sequence"/>
</dbReference>
<dbReference type="STRING" id="1499966.U14_05027"/>
<dbReference type="Pfam" id="PF13439">
    <property type="entry name" value="Glyco_transf_4"/>
    <property type="match status" value="1"/>
</dbReference>
<dbReference type="PANTHER" id="PTHR45947">
    <property type="entry name" value="SULFOQUINOVOSYL TRANSFERASE SQD2"/>
    <property type="match status" value="1"/>
</dbReference>
<proteinExistence type="predicted"/>
<protein>
    <submittedName>
        <fullName evidence="3">Predicted glycosyltransferase</fullName>
    </submittedName>
</protein>
<dbReference type="GO" id="GO:0016757">
    <property type="term" value="F:glycosyltransferase activity"/>
    <property type="evidence" value="ECO:0007669"/>
    <property type="project" value="InterPro"/>
</dbReference>
<dbReference type="PANTHER" id="PTHR45947:SF3">
    <property type="entry name" value="SULFOQUINOVOSYL TRANSFERASE SQD2"/>
    <property type="match status" value="1"/>
</dbReference>
<dbReference type="SUPFAM" id="SSF53756">
    <property type="entry name" value="UDP-Glycosyltransferase/glycogen phosphorylase"/>
    <property type="match status" value="1"/>
</dbReference>
<dbReference type="AlphaFoldDB" id="A0A081BQS2"/>
<dbReference type="Gene3D" id="3.40.50.2000">
    <property type="entry name" value="Glycogen Phosphorylase B"/>
    <property type="match status" value="2"/>
</dbReference>
<feature type="domain" description="Glycosyl transferase family 1" evidence="1">
    <location>
        <begin position="201"/>
        <end position="358"/>
    </location>
</feature>
<dbReference type="EMBL" id="DF820460">
    <property type="protein sequence ID" value="GAK53753.1"/>
    <property type="molecule type" value="Genomic_DNA"/>
</dbReference>
<name>A0A081BQS2_9BACT</name>
<dbReference type="HOGENOM" id="CLU_705269_0_0_0"/>
<evidence type="ECO:0000259" key="1">
    <source>
        <dbReference type="Pfam" id="PF00534"/>
    </source>
</evidence>
<evidence type="ECO:0000313" key="3">
    <source>
        <dbReference type="EMBL" id="GAK53753.1"/>
    </source>
</evidence>
<organism evidence="3">
    <name type="scientific">Candidatus Moduliflexus flocculans</name>
    <dbReference type="NCBI Taxonomy" id="1499966"/>
    <lineage>
        <taxon>Bacteria</taxon>
        <taxon>Candidatus Moduliflexota</taxon>
        <taxon>Candidatus Moduliflexia</taxon>
        <taxon>Candidatus Moduliflexales</taxon>
        <taxon>Candidatus Moduliflexaceae</taxon>
    </lineage>
</organism>
<dbReference type="InterPro" id="IPR050194">
    <property type="entry name" value="Glycosyltransferase_grp1"/>
</dbReference>
<gene>
    <name evidence="3" type="ORF">U14_05027</name>
</gene>
<reference evidence="3" key="1">
    <citation type="journal article" date="2015" name="PeerJ">
        <title>First genomic representation of candidate bacterial phylum KSB3 points to enhanced environmental sensing as a trigger of wastewater bulking.</title>
        <authorList>
            <person name="Sekiguchi Y."/>
            <person name="Ohashi A."/>
            <person name="Parks D.H."/>
            <person name="Yamauchi T."/>
            <person name="Tyson G.W."/>
            <person name="Hugenholtz P."/>
        </authorList>
    </citation>
    <scope>NUCLEOTIDE SEQUENCE [LARGE SCALE GENOMIC DNA]</scope>
</reference>
<dbReference type="CDD" id="cd03801">
    <property type="entry name" value="GT4_PimA-like"/>
    <property type="match status" value="1"/>
</dbReference>